<dbReference type="InterPro" id="IPR013783">
    <property type="entry name" value="Ig-like_fold"/>
</dbReference>
<dbReference type="Gene3D" id="2.60.40.10">
    <property type="entry name" value="Immunoglobulins"/>
    <property type="match status" value="1"/>
</dbReference>
<evidence type="ECO:0000256" key="2">
    <source>
        <dbReference type="RuleBase" id="RU003946"/>
    </source>
</evidence>
<dbReference type="CDD" id="cd16012">
    <property type="entry name" value="ALP"/>
    <property type="match status" value="1"/>
</dbReference>
<proteinExistence type="inferred from homology"/>
<keyword evidence="4" id="KW-0732">Signal</keyword>
<reference evidence="5 6" key="1">
    <citation type="submission" date="2019-02" db="EMBL/GenBank/DDBJ databases">
        <title>Corallincola luteus sp. nov., a marine bacterium isolated from surface sediment of Bohai Sea in China.</title>
        <authorList>
            <person name="Ren Q."/>
        </authorList>
    </citation>
    <scope>NUCLEOTIDE SEQUENCE [LARGE SCALE GENOMIC DNA]</scope>
    <source>
        <strain evidence="5 6">DASS28</strain>
    </source>
</reference>
<dbReference type="SUPFAM" id="SSF53649">
    <property type="entry name" value="Alkaline phosphatase-like"/>
    <property type="match status" value="1"/>
</dbReference>
<dbReference type="Proteomes" id="UP000292554">
    <property type="component" value="Unassembled WGS sequence"/>
</dbReference>
<organism evidence="5 6">
    <name type="scientific">Corallincola luteus</name>
    <dbReference type="NCBI Taxonomy" id="1775177"/>
    <lineage>
        <taxon>Bacteria</taxon>
        <taxon>Pseudomonadati</taxon>
        <taxon>Pseudomonadota</taxon>
        <taxon>Gammaproteobacteria</taxon>
        <taxon>Alteromonadales</taxon>
        <taxon>Psychromonadaceae</taxon>
        <taxon>Corallincola</taxon>
    </lineage>
</organism>
<dbReference type="RefSeq" id="WP_131416518.1">
    <property type="nucleotide sequence ID" value="NZ_SJXE01000008.1"/>
</dbReference>
<evidence type="ECO:0000256" key="1">
    <source>
        <dbReference type="ARBA" id="ARBA00022553"/>
    </source>
</evidence>
<keyword evidence="1" id="KW-0597">Phosphoprotein</keyword>
<protein>
    <submittedName>
        <fullName evidence="5">Alkaline phosphatase</fullName>
    </submittedName>
</protein>
<dbReference type="Pfam" id="PF00245">
    <property type="entry name" value="Alk_phosphatase"/>
    <property type="match status" value="1"/>
</dbReference>
<dbReference type="PANTHER" id="PTHR11596">
    <property type="entry name" value="ALKALINE PHOSPHATASE"/>
    <property type="match status" value="1"/>
</dbReference>
<comment type="caution">
    <text evidence="5">The sequence shown here is derived from an EMBL/GenBank/DDBJ whole genome shotgun (WGS) entry which is preliminary data.</text>
</comment>
<dbReference type="PROSITE" id="PS51257">
    <property type="entry name" value="PROKAR_LIPOPROTEIN"/>
    <property type="match status" value="1"/>
</dbReference>
<dbReference type="SMART" id="SM00098">
    <property type="entry name" value="alkPPc"/>
    <property type="match status" value="1"/>
</dbReference>
<accession>A0ABY2AJ49</accession>
<dbReference type="EMBL" id="SJXE01000008">
    <property type="protein sequence ID" value="TCI02171.1"/>
    <property type="molecule type" value="Genomic_DNA"/>
</dbReference>
<evidence type="ECO:0000313" key="5">
    <source>
        <dbReference type="EMBL" id="TCI02171.1"/>
    </source>
</evidence>
<keyword evidence="6" id="KW-1185">Reference proteome</keyword>
<feature type="region of interest" description="Disordered" evidence="3">
    <location>
        <begin position="25"/>
        <end position="50"/>
    </location>
</feature>
<sequence length="774" mass="82964">MRIKFCKHLLLILALVAGVTACDDGSDGDQGIQGEQGAPGSDGQDLTNPDLATSIDIGPYQCTEDEQAENPNKNCRLYIKGSMNSWSARPEAELTHQGNGIYIALFRMSPGDYSFKISDPDWSPERDIAIGTDVAADVVFDAPMLMQRKYTADDGTEYSNQNMDISVTGDEDQVFRFTLDASETINQPPLLLENVTETDSSDLTKPLYLVGTFNNWSAHQDFLFNYVGAGGYEVVVAFEEPQFISFKIQQGDEYGNKYGSLKDTPLTLENGSSVLTTYPGGNIAAEVEAGVYVFNISMLGDSQIGVPVSMNKVRATAGHDQIAVTNQATNLTADGSLFADSFSWATSGTVTPTLISDATQSQTDARVNATAPTTGQFDAALTINADTETEALDTVSIEVVDAAPAKNVIFFIGDGMGFPQIEAARHFNGSTLAMEQAPANAEIYTASADTLGYELDEHHGDNYYTDSAAAATAFATGHKATSGTISVAQPGNGDDYPTIMEYAKANGMSVGVVATSDCAHATPAAFVAHGPNRSDYEALSISIYQEVQPNLTLCGTRTYDRTDDMHTVNATAGGYTVINTETALNAVTVDTATFGNNNFKFAGIFGPQDFSNNSSGIPYVLPLEEQANNGHTYEAYDIPTLAEMSAKAIEILSQNPNGFVLMVEGSQIDWAGHVNLIEQNVQETIAMDEAVAEAIAWTTNRTDTMLLVTADHECGGLEVQKDNGAGIYPDVTWKWGSHTNVNVPLMAWGVNANIFNDKTIDNTSIFNVMLGAIQ</sequence>
<dbReference type="PANTHER" id="PTHR11596:SF5">
    <property type="entry name" value="ALKALINE PHOSPHATASE"/>
    <property type="match status" value="1"/>
</dbReference>
<feature type="signal peptide" evidence="4">
    <location>
        <begin position="1"/>
        <end position="21"/>
    </location>
</feature>
<evidence type="ECO:0000256" key="3">
    <source>
        <dbReference type="SAM" id="MobiDB-lite"/>
    </source>
</evidence>
<feature type="chain" id="PRO_5046053123" evidence="4">
    <location>
        <begin position="22"/>
        <end position="774"/>
    </location>
</feature>
<gene>
    <name evidence="5" type="ORF">EZV61_14630</name>
</gene>
<evidence type="ECO:0000313" key="6">
    <source>
        <dbReference type="Proteomes" id="UP000292554"/>
    </source>
</evidence>
<dbReference type="InterPro" id="IPR001952">
    <property type="entry name" value="Alkaline_phosphatase"/>
</dbReference>
<evidence type="ECO:0000256" key="4">
    <source>
        <dbReference type="SAM" id="SignalP"/>
    </source>
</evidence>
<name>A0ABY2AJ49_9GAMM</name>
<dbReference type="Gene3D" id="3.40.720.10">
    <property type="entry name" value="Alkaline Phosphatase, subunit A"/>
    <property type="match status" value="1"/>
</dbReference>
<comment type="similarity">
    <text evidence="2">Belongs to the alkaline phosphatase family.</text>
</comment>
<dbReference type="PRINTS" id="PR00113">
    <property type="entry name" value="ALKPHPHTASE"/>
</dbReference>
<dbReference type="InterPro" id="IPR017850">
    <property type="entry name" value="Alkaline_phosphatase_core_sf"/>
</dbReference>